<organism evidence="2 3">
    <name type="scientific">Aspergillus fumigatus (strain CBS 144.89 / FGSC A1163 / CEA10)</name>
    <name type="common">Neosartorya fumigata</name>
    <dbReference type="NCBI Taxonomy" id="451804"/>
    <lineage>
        <taxon>Eukaryota</taxon>
        <taxon>Fungi</taxon>
        <taxon>Dikarya</taxon>
        <taxon>Ascomycota</taxon>
        <taxon>Pezizomycotina</taxon>
        <taxon>Eurotiomycetes</taxon>
        <taxon>Eurotiomycetidae</taxon>
        <taxon>Eurotiales</taxon>
        <taxon>Aspergillaceae</taxon>
        <taxon>Aspergillus</taxon>
        <taxon>Aspergillus subgen. Fumigati</taxon>
    </lineage>
</organism>
<feature type="transmembrane region" description="Helical" evidence="1">
    <location>
        <begin position="146"/>
        <end position="167"/>
    </location>
</feature>
<proteinExistence type="predicted"/>
<name>B0XX85_ASPFC</name>
<keyword evidence="1" id="KW-0472">Membrane</keyword>
<dbReference type="AlphaFoldDB" id="B0XX85"/>
<dbReference type="Proteomes" id="UP000001699">
    <property type="component" value="Unassembled WGS sequence"/>
</dbReference>
<dbReference type="VEuPathDB" id="FungiDB:AFUB_037180"/>
<evidence type="ECO:0000313" key="3">
    <source>
        <dbReference type="Proteomes" id="UP000001699"/>
    </source>
</evidence>
<dbReference type="EMBL" id="DS499596">
    <property type="protein sequence ID" value="EDP52552.1"/>
    <property type="molecule type" value="Genomic_DNA"/>
</dbReference>
<dbReference type="HOGENOM" id="CLU_1488682_0_0_1"/>
<keyword evidence="3" id="KW-1185">Reference proteome</keyword>
<sequence>MSEIIVCYGPFKALKYFFPFSAGQGDLWRYSSKSSHSVVLTVIFVRPKVRDYFSDPSPITFDLSAALYCATIHVEFRHCAFSLSNTIPVDLSSFMLSYPFCAFFAALLKAEALTSHGSISSHKGEKKTTRRTPTETWGSPSSIRRLLLLSVSWAYLFLPIVLLLLLLRPSLSGSCRREYDP</sequence>
<evidence type="ECO:0000313" key="2">
    <source>
        <dbReference type="EMBL" id="EDP52552.1"/>
    </source>
</evidence>
<reference evidence="2 3" key="1">
    <citation type="journal article" date="2008" name="PLoS Genet.">
        <title>Genomic islands in the pathogenic filamentous fungus Aspergillus fumigatus.</title>
        <authorList>
            <person name="Fedorova N.D."/>
            <person name="Khaldi N."/>
            <person name="Joardar V.S."/>
            <person name="Maiti R."/>
            <person name="Amedeo P."/>
            <person name="Anderson M.J."/>
            <person name="Crabtree J."/>
            <person name="Silva J.C."/>
            <person name="Badger J.H."/>
            <person name="Albarraq A."/>
            <person name="Angiuoli S."/>
            <person name="Bussey H."/>
            <person name="Bowyer P."/>
            <person name="Cotty P.J."/>
            <person name="Dyer P.S."/>
            <person name="Egan A."/>
            <person name="Galens K."/>
            <person name="Fraser-Liggett C.M."/>
            <person name="Haas B.J."/>
            <person name="Inman J.M."/>
            <person name="Kent R."/>
            <person name="Lemieux S."/>
            <person name="Malavazi I."/>
            <person name="Orvis J."/>
            <person name="Roemer T."/>
            <person name="Ronning C.M."/>
            <person name="Sundaram J.P."/>
            <person name="Sutton G."/>
            <person name="Turner G."/>
            <person name="Venter J.C."/>
            <person name="White O.R."/>
            <person name="Whitty B.R."/>
            <person name="Youngman P."/>
            <person name="Wolfe K.H."/>
            <person name="Goldman G.H."/>
            <person name="Wortman J.R."/>
            <person name="Jiang B."/>
            <person name="Denning D.W."/>
            <person name="Nierman W.C."/>
        </authorList>
    </citation>
    <scope>NUCLEOTIDE SEQUENCE [LARGE SCALE GENOMIC DNA]</scope>
    <source>
        <strain evidence="3">CBS 144.89 / FGSC A1163 / CEA10</strain>
    </source>
</reference>
<evidence type="ECO:0000256" key="1">
    <source>
        <dbReference type="SAM" id="Phobius"/>
    </source>
</evidence>
<keyword evidence="1" id="KW-0812">Transmembrane</keyword>
<accession>B0XX85</accession>
<keyword evidence="1" id="KW-1133">Transmembrane helix</keyword>
<gene>
    <name evidence="2" type="ORF">AFUB_037180</name>
</gene>
<protein>
    <submittedName>
        <fullName evidence="2">Uncharacterized protein</fullName>
    </submittedName>
</protein>